<dbReference type="KEGG" id="sclo:SCLO_1006910"/>
<gene>
    <name evidence="1" type="ORF">SCLO_1006910</name>
</gene>
<evidence type="ECO:0008006" key="3">
    <source>
        <dbReference type="Google" id="ProtNLM"/>
    </source>
</evidence>
<dbReference type="AlphaFoldDB" id="A0A1E1EZV2"/>
<sequence length="277" mass="32079">MTNHPRWERFPAETLEALFEAVEIDDVVDPVVSLPDPIRLDCTRDGMRRCFALCLQFWSDGVSRADLLRLTHVLLRKGDLDPAGRREYKHIRARYKHLRFALTLYDARHRPPPLFSITVAIMGHLQDAFRNRHRRAVMGYALLLRALLSKPVWAVVSHRMSAIRLDTADAFLAYRKAEILRLKNALAQEKLTGHAFHAMRKIVSRHTSFYDTLRSLERNEHDYKMSRFLSAINGLMGSRHDEMVEQAISGARDYRTATPLDGDIRQRLETLVAHYPL</sequence>
<accession>A0A1E1EZV2</accession>
<proteinExistence type="predicted"/>
<dbReference type="Proteomes" id="UP000218272">
    <property type="component" value="Chromosome SCLO_1"/>
</dbReference>
<dbReference type="OrthoDB" id="5942530at2"/>
<dbReference type="EMBL" id="AP017655">
    <property type="protein sequence ID" value="BAV63731.1"/>
    <property type="molecule type" value="Genomic_DNA"/>
</dbReference>
<protein>
    <recommendedName>
        <fullName evidence="3">CHAD domain-containing protein</fullName>
    </recommendedName>
</protein>
<keyword evidence="2" id="KW-1185">Reference proteome</keyword>
<evidence type="ECO:0000313" key="2">
    <source>
        <dbReference type="Proteomes" id="UP000218272"/>
    </source>
</evidence>
<evidence type="ECO:0000313" key="1">
    <source>
        <dbReference type="EMBL" id="BAV63731.1"/>
    </source>
</evidence>
<name>A0A1E1EZV2_9SPHN</name>
<organism evidence="1 2">
    <name type="scientific">Sphingobium cloacae</name>
    <dbReference type="NCBI Taxonomy" id="120107"/>
    <lineage>
        <taxon>Bacteria</taxon>
        <taxon>Pseudomonadati</taxon>
        <taxon>Pseudomonadota</taxon>
        <taxon>Alphaproteobacteria</taxon>
        <taxon>Sphingomonadales</taxon>
        <taxon>Sphingomonadaceae</taxon>
        <taxon>Sphingobium</taxon>
    </lineage>
</organism>
<dbReference type="RefSeq" id="WP_066521242.1">
    <property type="nucleotide sequence ID" value="NZ_AP017655.1"/>
</dbReference>
<reference evidence="1 2" key="1">
    <citation type="submission" date="2016-10" db="EMBL/GenBank/DDBJ databases">
        <title>Complete Genome Sequence of the Nonylphenol-Degrading Bacterium Sphingobium cloacae JCM 10874T.</title>
        <authorList>
            <person name="Ootsuka M."/>
            <person name="Nishizawa T."/>
            <person name="Ohta H."/>
        </authorList>
    </citation>
    <scope>NUCLEOTIDE SEQUENCE [LARGE SCALE GENOMIC DNA]</scope>
    <source>
        <strain evidence="1 2">JCM 10874</strain>
    </source>
</reference>